<organism evidence="1 2">
    <name type="scientific">Carboxylicivirga sediminis</name>
    <dbReference type="NCBI Taxonomy" id="2006564"/>
    <lineage>
        <taxon>Bacteria</taxon>
        <taxon>Pseudomonadati</taxon>
        <taxon>Bacteroidota</taxon>
        <taxon>Bacteroidia</taxon>
        <taxon>Marinilabiliales</taxon>
        <taxon>Marinilabiliaceae</taxon>
        <taxon>Carboxylicivirga</taxon>
    </lineage>
</organism>
<proteinExistence type="predicted"/>
<protein>
    <submittedName>
        <fullName evidence="1">Uncharacterized protein</fullName>
    </submittedName>
</protein>
<evidence type="ECO:0000313" key="1">
    <source>
        <dbReference type="EMBL" id="MBR8537726.1"/>
    </source>
</evidence>
<gene>
    <name evidence="1" type="ORF">KDU71_19300</name>
</gene>
<sequence>MDALVDIINTLSKPEVSEFASFINRQKQKTNRKDLDLFWLLYKEGELSSEDAVSRLYPDGNQVAYHALRKKLMKHLTDFIYFKQLRNDYTAEAQVSAQVAMARYLKEFDIVHLAWKKLKKAEQLAVNNEQYALANQICRLQLEMPLDKLNERIDVVLSKKKRYLRLAIEDDKIDTAYKVIQHHLQKSKVQGEIVDLQHIIEQTLEEFELTQAISNRPSVVYRLMSIVRSAAKSRKAYYEFEPVLLHFYRNMEVLPSASANDIVYVARLQYMVAHTLFRNKKFSLSLDYIYLLREQMRKVARSEYTRLLPRFTQLYCALRFFTGHINEAIRMVDAAFMQKLRLKPEEVLNLKLNKAIYHFYNTEYKVALQELMSIEHSNAWCSKIAGVEWVIKKEFLEIYIQFELGKFDIAANKIRGLLRQKELFEKRPQMERVKVFLQLVNQIVDDPAVAETSEFYQAVETAFDWIPIEQEDLHASVYYAWLKSKFVGEQAYKVLLDLILIE</sequence>
<keyword evidence="2" id="KW-1185">Reference proteome</keyword>
<dbReference type="EMBL" id="JAGTAR010000038">
    <property type="protein sequence ID" value="MBR8537726.1"/>
    <property type="molecule type" value="Genomic_DNA"/>
</dbReference>
<dbReference type="Proteomes" id="UP000679220">
    <property type="component" value="Unassembled WGS sequence"/>
</dbReference>
<accession>A0A941F6M3</accession>
<name>A0A941F6M3_9BACT</name>
<comment type="caution">
    <text evidence="1">The sequence shown here is derived from an EMBL/GenBank/DDBJ whole genome shotgun (WGS) entry which is preliminary data.</text>
</comment>
<reference evidence="1" key="2">
    <citation type="submission" date="2021-04" db="EMBL/GenBank/DDBJ databases">
        <authorList>
            <person name="Zhang T."/>
            <person name="Zhang Y."/>
            <person name="Lu D."/>
            <person name="Zuo D."/>
            <person name="Du Z."/>
        </authorList>
    </citation>
    <scope>NUCLEOTIDE SEQUENCE</scope>
    <source>
        <strain evidence="1">JR1</strain>
    </source>
</reference>
<reference evidence="1" key="1">
    <citation type="journal article" date="2018" name="Int. J. Syst. Evol. Microbiol.">
        <title>Carboxylicivirga sediminis sp. nov., isolated from coastal sediment.</title>
        <authorList>
            <person name="Wang F.Q."/>
            <person name="Ren L.H."/>
            <person name="Zou R.J."/>
            <person name="Sun Y.Z."/>
            <person name="Liu X.J."/>
            <person name="Jiang F."/>
            <person name="Liu L.J."/>
        </authorList>
    </citation>
    <scope>NUCLEOTIDE SEQUENCE</scope>
    <source>
        <strain evidence="1">JR1</strain>
    </source>
</reference>
<dbReference type="RefSeq" id="WP_212192750.1">
    <property type="nucleotide sequence ID" value="NZ_JAGTAR010000038.1"/>
</dbReference>
<evidence type="ECO:0000313" key="2">
    <source>
        <dbReference type="Proteomes" id="UP000679220"/>
    </source>
</evidence>
<dbReference type="AlphaFoldDB" id="A0A941F6M3"/>